<dbReference type="PROSITE" id="PS50110">
    <property type="entry name" value="RESPONSE_REGULATORY"/>
    <property type="match status" value="1"/>
</dbReference>
<keyword evidence="7" id="KW-0472">Membrane</keyword>
<dbReference type="InterPro" id="IPR036097">
    <property type="entry name" value="HisK_dim/P_sf"/>
</dbReference>
<evidence type="ECO:0000256" key="3">
    <source>
        <dbReference type="ARBA" id="ARBA00022741"/>
    </source>
</evidence>
<evidence type="ECO:0000259" key="9">
    <source>
        <dbReference type="PROSITE" id="PS50110"/>
    </source>
</evidence>
<keyword evidence="1" id="KW-0597">Phosphoprotein</keyword>
<keyword evidence="7" id="KW-1133">Transmembrane helix</keyword>
<evidence type="ECO:0000256" key="7">
    <source>
        <dbReference type="SAM" id="Phobius"/>
    </source>
</evidence>
<keyword evidence="5" id="KW-0067">ATP-binding</keyword>
<feature type="transmembrane region" description="Helical" evidence="7">
    <location>
        <begin position="271"/>
        <end position="289"/>
    </location>
</feature>
<dbReference type="PRINTS" id="PR00344">
    <property type="entry name" value="BCTRLSENSOR"/>
</dbReference>
<dbReference type="InterPro" id="IPR005467">
    <property type="entry name" value="His_kinase_dom"/>
</dbReference>
<accession>A0ABY6HVK6</accession>
<dbReference type="Pfam" id="PF02518">
    <property type="entry name" value="HATPase_c"/>
    <property type="match status" value="1"/>
</dbReference>
<proteinExistence type="predicted"/>
<feature type="transmembrane region" description="Helical" evidence="7">
    <location>
        <begin position="12"/>
        <end position="31"/>
    </location>
</feature>
<dbReference type="EC" id="2.7.13.3" evidence="11"/>
<dbReference type="InterPro" id="IPR004358">
    <property type="entry name" value="Sig_transdc_His_kin-like_C"/>
</dbReference>
<feature type="domain" description="Response regulatory" evidence="9">
    <location>
        <begin position="599"/>
        <end position="713"/>
    </location>
</feature>
<dbReference type="SMART" id="SM00388">
    <property type="entry name" value="HisKA"/>
    <property type="match status" value="1"/>
</dbReference>
<evidence type="ECO:0000259" key="10">
    <source>
        <dbReference type="PROSITE" id="PS50839"/>
    </source>
</evidence>
<dbReference type="Proteomes" id="UP001208689">
    <property type="component" value="Chromosome"/>
</dbReference>
<dbReference type="SUPFAM" id="SSF52172">
    <property type="entry name" value="CheY-like"/>
    <property type="match status" value="1"/>
</dbReference>
<evidence type="ECO:0000256" key="6">
    <source>
        <dbReference type="ARBA" id="ARBA00023012"/>
    </source>
</evidence>
<dbReference type="Gene3D" id="3.40.50.2300">
    <property type="match status" value="1"/>
</dbReference>
<keyword evidence="7" id="KW-0812">Transmembrane</keyword>
<evidence type="ECO:0000256" key="5">
    <source>
        <dbReference type="ARBA" id="ARBA00022840"/>
    </source>
</evidence>
<dbReference type="Pfam" id="PF00072">
    <property type="entry name" value="Response_reg"/>
    <property type="match status" value="1"/>
</dbReference>
<keyword evidence="6" id="KW-0902">Two-component regulatory system</keyword>
<evidence type="ECO:0000313" key="11">
    <source>
        <dbReference type="EMBL" id="UYP47535.1"/>
    </source>
</evidence>
<dbReference type="Gene3D" id="1.10.287.130">
    <property type="match status" value="1"/>
</dbReference>
<dbReference type="SUPFAM" id="SSF47384">
    <property type="entry name" value="Homodimeric domain of signal transducing histidine kinase"/>
    <property type="match status" value="1"/>
</dbReference>
<dbReference type="InterPro" id="IPR003594">
    <property type="entry name" value="HATPase_dom"/>
</dbReference>
<dbReference type="InterPro" id="IPR001789">
    <property type="entry name" value="Sig_transdc_resp-reg_receiver"/>
</dbReference>
<protein>
    <submittedName>
        <fullName evidence="11">Sensor histidine kinase RcsC</fullName>
        <ecNumber evidence="11">2.7.13.3</ecNumber>
    </submittedName>
</protein>
<feature type="domain" description="Histidine kinase" evidence="8">
    <location>
        <begin position="324"/>
        <end position="572"/>
    </location>
</feature>
<dbReference type="SUPFAM" id="SSF55874">
    <property type="entry name" value="ATPase domain of HSP90 chaperone/DNA topoisomerase II/histidine kinase"/>
    <property type="match status" value="1"/>
</dbReference>
<dbReference type="CDD" id="cd00082">
    <property type="entry name" value="HisKA"/>
    <property type="match status" value="1"/>
</dbReference>
<name>A0ABY6HVK6_9ARCH</name>
<feature type="domain" description="CHASE" evidence="10">
    <location>
        <begin position="115"/>
        <end position="193"/>
    </location>
</feature>
<dbReference type="SMART" id="SM00387">
    <property type="entry name" value="HATPase_c"/>
    <property type="match status" value="1"/>
</dbReference>
<dbReference type="Gene3D" id="3.30.565.10">
    <property type="entry name" value="Histidine kinase-like ATPase, C-terminal domain"/>
    <property type="match status" value="1"/>
</dbReference>
<keyword evidence="3" id="KW-0547">Nucleotide-binding</keyword>
<dbReference type="EMBL" id="CP104013">
    <property type="protein sequence ID" value="UYP47535.1"/>
    <property type="molecule type" value="Genomic_DNA"/>
</dbReference>
<dbReference type="PANTHER" id="PTHR43065">
    <property type="entry name" value="SENSOR HISTIDINE KINASE"/>
    <property type="match status" value="1"/>
</dbReference>
<evidence type="ECO:0000256" key="1">
    <source>
        <dbReference type="ARBA" id="ARBA00022553"/>
    </source>
</evidence>
<dbReference type="SMART" id="SM00448">
    <property type="entry name" value="REC"/>
    <property type="match status" value="1"/>
</dbReference>
<dbReference type="InterPro" id="IPR011006">
    <property type="entry name" value="CheY-like_superfamily"/>
</dbReference>
<organism evidence="11 12">
    <name type="scientific">Candidatus Lokiarchaeum ossiferum</name>
    <dbReference type="NCBI Taxonomy" id="2951803"/>
    <lineage>
        <taxon>Archaea</taxon>
        <taxon>Promethearchaeati</taxon>
        <taxon>Promethearchaeota</taxon>
        <taxon>Promethearchaeia</taxon>
        <taxon>Promethearchaeales</taxon>
        <taxon>Promethearchaeaceae</taxon>
        <taxon>Candidatus Lokiarchaeum</taxon>
    </lineage>
</organism>
<evidence type="ECO:0000256" key="4">
    <source>
        <dbReference type="ARBA" id="ARBA00022777"/>
    </source>
</evidence>
<dbReference type="PROSITE" id="PS50839">
    <property type="entry name" value="CHASE"/>
    <property type="match status" value="1"/>
</dbReference>
<dbReference type="GO" id="GO:0004673">
    <property type="term" value="F:protein histidine kinase activity"/>
    <property type="evidence" value="ECO:0007669"/>
    <property type="project" value="UniProtKB-EC"/>
</dbReference>
<keyword evidence="2 11" id="KW-0808">Transferase</keyword>
<sequence length="715" mass="81015">MSDSVFKKQIIKYASVISIGLILSFSSYLTIRDINDLKFHQNEKTEVMISQVSVAIHSEIEKRVDILMLLRDSWIKVDNIEDCYSPTRFESEIPRYFNFTLGFRAINWIDVNGTIRWIYPYEDNIGALNKSIIYIANGDLNIAFKDAQETGKMGTMGVFTLYQGGYGFITIIPLIVNSTLTGYLNGVFELSVLCGEILRPEYGFVGIDQYSVSISFNNQPIYQQGENFTQGDPYAVSKELNILDSFEILIALRPLAQLIAELSIWNNSSTLILGFTLAAVVAILVQSLINRNNLLHISSIEKAELMQKLHLQQKMESLGTLAGGMAHDFNNLLAGIQGNVSLIDMNLKDLKEGLVKSRQDTLLEIDEDLQEIQSLIKNSGKIINQITQFSRSPSVELKLINANIAIDDLLKGFRKMIDRRITMETQLVEEEIYLLGDHSRFNQIFLNLWINARDAIGNNSGLIQVTSRLAPKKTPSTPERITTNQLHIPSSKIYDSQFDLEIQVSDTGMGIPLEIQDKIFDPFFSTKEKTRQGAGLGLTIVYSSMESMDGNISVTSKENQGTTFTLTFPILNRQFHSQLNQSQAITLDEPLFFDFHDLTLLLIEDEEMVKNSIQKFLRKCRATMYSEGLGLKGLKLYKSFPQQFDLVILDINLPGMNGIDIYREIKKINPKQPILFITGYSEQDIPPKDHYDLGVMVKPFELVDLAKKIQRMKKH</sequence>
<dbReference type="InterPro" id="IPR006189">
    <property type="entry name" value="CHASE_dom"/>
</dbReference>
<dbReference type="InterPro" id="IPR003661">
    <property type="entry name" value="HisK_dim/P_dom"/>
</dbReference>
<dbReference type="PROSITE" id="PS50109">
    <property type="entry name" value="HIS_KIN"/>
    <property type="match status" value="1"/>
</dbReference>
<evidence type="ECO:0000259" key="8">
    <source>
        <dbReference type="PROSITE" id="PS50109"/>
    </source>
</evidence>
<evidence type="ECO:0000256" key="2">
    <source>
        <dbReference type="ARBA" id="ARBA00022679"/>
    </source>
</evidence>
<gene>
    <name evidence="11" type="ORF">NEF87_003820</name>
</gene>
<keyword evidence="12" id="KW-1185">Reference proteome</keyword>
<keyword evidence="4 11" id="KW-0418">Kinase</keyword>
<dbReference type="InterPro" id="IPR036890">
    <property type="entry name" value="HATPase_C_sf"/>
</dbReference>
<reference evidence="11" key="1">
    <citation type="submission" date="2022-09" db="EMBL/GenBank/DDBJ databases">
        <title>Actin cytoskeleton and complex cell architecture in an #Asgard archaeon.</title>
        <authorList>
            <person name="Ponce Toledo R.I."/>
            <person name="Schleper C."/>
            <person name="Rodrigues Oliveira T."/>
            <person name="Wollweber F."/>
            <person name="Xu J."/>
            <person name="Rittmann S."/>
            <person name="Klingl A."/>
            <person name="Pilhofer M."/>
        </authorList>
    </citation>
    <scope>NUCLEOTIDE SEQUENCE</scope>
    <source>
        <strain evidence="11">B-35</strain>
    </source>
</reference>
<evidence type="ECO:0000313" key="12">
    <source>
        <dbReference type="Proteomes" id="UP001208689"/>
    </source>
</evidence>
<dbReference type="PANTHER" id="PTHR43065:SF10">
    <property type="entry name" value="PEROXIDE STRESS-ACTIVATED HISTIDINE KINASE MAK3"/>
    <property type="match status" value="1"/>
</dbReference>